<gene>
    <name evidence="1" type="ORF">DEM34_00675</name>
</gene>
<accession>A0A2U2N9P3</accession>
<dbReference type="EMBL" id="QFFI01000001">
    <property type="protein sequence ID" value="PWG65812.1"/>
    <property type="molecule type" value="Genomic_DNA"/>
</dbReference>
<dbReference type="AlphaFoldDB" id="A0A2U2N9P3"/>
<evidence type="ECO:0000313" key="2">
    <source>
        <dbReference type="Proteomes" id="UP000245474"/>
    </source>
</evidence>
<organism evidence="1 2">
    <name type="scientific">Sediminicurvatus halobius</name>
    <dbReference type="NCBI Taxonomy" id="2182432"/>
    <lineage>
        <taxon>Bacteria</taxon>
        <taxon>Pseudomonadati</taxon>
        <taxon>Pseudomonadota</taxon>
        <taxon>Gammaproteobacteria</taxon>
        <taxon>Chromatiales</taxon>
        <taxon>Ectothiorhodospiraceae</taxon>
        <taxon>Sediminicurvatus</taxon>
    </lineage>
</organism>
<name>A0A2U2N9P3_9GAMM</name>
<keyword evidence="2" id="KW-1185">Reference proteome</keyword>
<evidence type="ECO:0000313" key="1">
    <source>
        <dbReference type="EMBL" id="PWG65812.1"/>
    </source>
</evidence>
<dbReference type="RefSeq" id="WP_109675203.1">
    <property type="nucleotide sequence ID" value="NZ_CP086615.1"/>
</dbReference>
<dbReference type="Proteomes" id="UP000245474">
    <property type="component" value="Unassembled WGS sequence"/>
</dbReference>
<sequence>MPLPRISLALALTFAVVPGLQSPPVWSQSRDALRLGEPELAMARAERRVEYRDTTLLMEAVAVDGSLECRRSRGAHDRIDRCQVSLTMVVSAESRPRGRATVECAVTLEAQAGGDEGATERPTAARERSVSLSQGQGRTLLTISLRAATPAGWDRVDLRSIACRMPRVTLF</sequence>
<reference evidence="1 2" key="1">
    <citation type="submission" date="2018-05" db="EMBL/GenBank/DDBJ databases">
        <title>Spiribacter halobius sp. nov., a moderately halophilic bacterium isolated from marine solar saltern.</title>
        <authorList>
            <person name="Zheng W.-S."/>
            <person name="Lu D.-C."/>
            <person name="Du Z.-J."/>
        </authorList>
    </citation>
    <scope>NUCLEOTIDE SEQUENCE [LARGE SCALE GENOMIC DNA]</scope>
    <source>
        <strain evidence="1 2">E85</strain>
    </source>
</reference>
<comment type="caution">
    <text evidence="1">The sequence shown here is derived from an EMBL/GenBank/DDBJ whole genome shotgun (WGS) entry which is preliminary data.</text>
</comment>
<protein>
    <submittedName>
        <fullName evidence="1">Uncharacterized protein</fullName>
    </submittedName>
</protein>
<proteinExistence type="predicted"/>